<dbReference type="EMBL" id="DXIJ01000069">
    <property type="protein sequence ID" value="HIV85864.1"/>
    <property type="molecule type" value="Genomic_DNA"/>
</dbReference>
<name>A0A9D1TM72_9FIRM</name>
<comment type="caution">
    <text evidence="1">The sequence shown here is derived from an EMBL/GenBank/DDBJ whole genome shotgun (WGS) entry which is preliminary data.</text>
</comment>
<evidence type="ECO:0000313" key="1">
    <source>
        <dbReference type="EMBL" id="HIV85864.1"/>
    </source>
</evidence>
<accession>A0A9D1TM72</accession>
<dbReference type="Proteomes" id="UP000824162">
    <property type="component" value="Unassembled WGS sequence"/>
</dbReference>
<reference evidence="1" key="2">
    <citation type="submission" date="2021-04" db="EMBL/GenBank/DDBJ databases">
        <authorList>
            <person name="Gilroy R."/>
        </authorList>
    </citation>
    <scope>NUCLEOTIDE SEQUENCE</scope>
    <source>
        <strain evidence="1">5790</strain>
    </source>
</reference>
<organism evidence="1 2">
    <name type="scientific">Candidatus Monoglobus merdigallinarum</name>
    <dbReference type="NCBI Taxonomy" id="2838698"/>
    <lineage>
        <taxon>Bacteria</taxon>
        <taxon>Bacillati</taxon>
        <taxon>Bacillota</taxon>
        <taxon>Clostridia</taxon>
        <taxon>Monoglobales</taxon>
        <taxon>Monoglobaceae</taxon>
        <taxon>Monoglobus</taxon>
    </lineage>
</organism>
<protein>
    <submittedName>
        <fullName evidence="1">Zinc ribbon domain-containing protein</fullName>
    </submittedName>
</protein>
<proteinExistence type="predicted"/>
<sequence length="151" mass="16433">MDFLDNVKNVVGSAAQTVMKKSGEVVEYSKIKYAIFDINNTIKELSLEIGTAVYDSYEKDTPLDGSVKDKCAKIKELKEQLLGYVEQLESYKSMVRCVSCGKSVKNDCSYCPYCGSKLSVEADAEFYSSSEYYTAPGGFGGSDGPDNGAGE</sequence>
<gene>
    <name evidence="1" type="ORF">H9900_03535</name>
</gene>
<reference evidence="1" key="1">
    <citation type="journal article" date="2021" name="PeerJ">
        <title>Extensive microbial diversity within the chicken gut microbiome revealed by metagenomics and culture.</title>
        <authorList>
            <person name="Gilroy R."/>
            <person name="Ravi A."/>
            <person name="Getino M."/>
            <person name="Pursley I."/>
            <person name="Horton D.L."/>
            <person name="Alikhan N.F."/>
            <person name="Baker D."/>
            <person name="Gharbi K."/>
            <person name="Hall N."/>
            <person name="Watson M."/>
            <person name="Adriaenssens E.M."/>
            <person name="Foster-Nyarko E."/>
            <person name="Jarju S."/>
            <person name="Secka A."/>
            <person name="Antonio M."/>
            <person name="Oren A."/>
            <person name="Chaudhuri R.R."/>
            <person name="La Ragione R."/>
            <person name="Hildebrand F."/>
            <person name="Pallen M.J."/>
        </authorList>
    </citation>
    <scope>NUCLEOTIDE SEQUENCE</scope>
    <source>
        <strain evidence="1">5790</strain>
    </source>
</reference>
<evidence type="ECO:0000313" key="2">
    <source>
        <dbReference type="Proteomes" id="UP000824162"/>
    </source>
</evidence>
<dbReference type="AlphaFoldDB" id="A0A9D1TM72"/>